<dbReference type="Proteomes" id="UP001074726">
    <property type="component" value="Unassembled WGS sequence"/>
</dbReference>
<dbReference type="EMBL" id="JAPPUX010000003">
    <property type="protein sequence ID" value="MCY4726721.1"/>
    <property type="molecule type" value="Genomic_DNA"/>
</dbReference>
<evidence type="ECO:0000313" key="3">
    <source>
        <dbReference type="Proteomes" id="UP001074726"/>
    </source>
</evidence>
<reference evidence="2" key="1">
    <citation type="submission" date="2022-08" db="EMBL/GenBank/DDBJ databases">
        <title>Genome sequencing of Nocardioides sp. STR2.</title>
        <authorList>
            <person name="So Y."/>
        </authorList>
    </citation>
    <scope>NUCLEOTIDE SEQUENCE</scope>
    <source>
        <strain evidence="2">STR2</strain>
    </source>
</reference>
<accession>A0ABT4CD41</accession>
<evidence type="ECO:0000313" key="2">
    <source>
        <dbReference type="EMBL" id="MCY4726721.1"/>
    </source>
</evidence>
<feature type="region of interest" description="Disordered" evidence="1">
    <location>
        <begin position="91"/>
        <end position="111"/>
    </location>
</feature>
<gene>
    <name evidence="2" type="ORF">NYO98_10565</name>
</gene>
<feature type="compositionally biased region" description="Basic and acidic residues" evidence="1">
    <location>
        <begin position="100"/>
        <end position="111"/>
    </location>
</feature>
<keyword evidence="3" id="KW-1185">Reference proteome</keyword>
<dbReference type="RefSeq" id="WP_268111629.1">
    <property type="nucleotide sequence ID" value="NZ_JAPPUX010000003.1"/>
</dbReference>
<evidence type="ECO:0000256" key="1">
    <source>
        <dbReference type="SAM" id="MobiDB-lite"/>
    </source>
</evidence>
<protein>
    <submittedName>
        <fullName evidence="2">Uncharacterized protein</fullName>
    </submittedName>
</protein>
<comment type="caution">
    <text evidence="2">The sequence shown here is derived from an EMBL/GenBank/DDBJ whole genome shotgun (WGS) entry which is preliminary data.</text>
</comment>
<name>A0ABT4CD41_9ACTN</name>
<proteinExistence type="predicted"/>
<sequence>MSKFTLTTADGTTKTYSRKIDATRAGEKADGGFKLVSPKGEVVIDTIPAPAPVAPVLEANEDVDCGGCNNAEHCNLNADETECDCCGAGKAPAPTKRPGKRAERTWEPTDADATRECAGACGETKPAKAFPTTKGGRRGVECRKCRDARLK</sequence>
<organism evidence="2 3">
    <name type="scientific">Nocardioides pini</name>
    <dbReference type="NCBI Taxonomy" id="2975053"/>
    <lineage>
        <taxon>Bacteria</taxon>
        <taxon>Bacillati</taxon>
        <taxon>Actinomycetota</taxon>
        <taxon>Actinomycetes</taxon>
        <taxon>Propionibacteriales</taxon>
        <taxon>Nocardioidaceae</taxon>
        <taxon>Nocardioides</taxon>
    </lineage>
</organism>